<dbReference type="CDD" id="cd03784">
    <property type="entry name" value="GT1_Gtf-like"/>
    <property type="match status" value="1"/>
</dbReference>
<gene>
    <name evidence="5" type="ORF">NAEGRDRAFT_53666</name>
</gene>
<evidence type="ECO:0000256" key="4">
    <source>
        <dbReference type="SAM" id="SignalP"/>
    </source>
</evidence>
<evidence type="ECO:0000313" key="6">
    <source>
        <dbReference type="Proteomes" id="UP000006671"/>
    </source>
</evidence>
<evidence type="ECO:0000256" key="2">
    <source>
        <dbReference type="ARBA" id="ARBA00022679"/>
    </source>
</evidence>
<dbReference type="Pfam" id="PF00201">
    <property type="entry name" value="UDPGT"/>
    <property type="match status" value="1"/>
</dbReference>
<dbReference type="Gene3D" id="3.40.50.2000">
    <property type="entry name" value="Glycogen Phosphorylase B"/>
    <property type="match status" value="1"/>
</dbReference>
<dbReference type="InterPro" id="IPR002213">
    <property type="entry name" value="UDP_glucos_trans"/>
</dbReference>
<dbReference type="eggNOG" id="KOG1192">
    <property type="taxonomic scope" value="Eukaryota"/>
</dbReference>
<sequence length="608" mass="68557">MSTQHCMKPLATRTVFTVIGLLLLVLFMEIKAQTVPNYSHKEQVVVFLTVPDSSHVRDFQALAKAYSIVSGIRKQNIHFVSFVNDFEIDHDGKFNIIQCKIDDRFNFKETMDNLSVYAKSEIPKMDRFKAAFTIISKAYEMGIVGIKDLFNEKSNCDLSLANTLKQSREGKIRLLLVIDGLFSSVLEWSQFEGIEFVIIDTPPIMYGYSGGPSYLPQLPIAETSLSRGRAILERDGIVSYLKTQLQEQVFEFIEFIKMAYPTLGEVTKLREELGLPAVSGPFFETNDKVTIHFTIPGIFEYSFPVPQNHKFVGFNHIEKSPATRQIIGSDSNTSIDEIQDEMVWLDAIAGKKKKVVYIAFGTKVIISLDHTRKMIQAIMKSDPSLNILFVSNSENKDKIFGDSSMDKEWSKQILIKKWVKQVEVLRHPVVSIFVSHAGAHSLFESIDATVPLLLFPIFGDQFLNSIRAEDAGIGKTIHDLENQEETIKSIRFLLEKSNEISQKMETIKLINKEMAALGVNREILQRVLESNATSTLSPASLSAATIIRQVALFGSEQFVSTEHKLFAIEKVNIMRTFLIICASLIIGPIILFAICCCKKKVNKKVKTQ</sequence>
<keyword evidence="2" id="KW-0808">Transferase</keyword>
<dbReference type="InParanoid" id="D2W073"/>
<dbReference type="KEGG" id="ngr:NAEGRDRAFT_53666"/>
<keyword evidence="6" id="KW-1185">Reference proteome</keyword>
<keyword evidence="3" id="KW-0812">Transmembrane</keyword>
<dbReference type="AlphaFoldDB" id="D2W073"/>
<keyword evidence="3" id="KW-1133">Transmembrane helix</keyword>
<dbReference type="EMBL" id="GG738917">
    <property type="protein sequence ID" value="EFC37567.1"/>
    <property type="molecule type" value="Genomic_DNA"/>
</dbReference>
<dbReference type="SUPFAM" id="SSF53756">
    <property type="entry name" value="UDP-Glycosyltransferase/glycogen phosphorylase"/>
    <property type="match status" value="1"/>
</dbReference>
<evidence type="ECO:0000256" key="1">
    <source>
        <dbReference type="ARBA" id="ARBA00022676"/>
    </source>
</evidence>
<keyword evidence="1" id="KW-0328">Glycosyltransferase</keyword>
<dbReference type="PANTHER" id="PTHR48043">
    <property type="entry name" value="EG:EG0003.4 PROTEIN-RELATED"/>
    <property type="match status" value="1"/>
</dbReference>
<dbReference type="InterPro" id="IPR050271">
    <property type="entry name" value="UDP-glycosyltransferase"/>
</dbReference>
<feature type="chain" id="PRO_5003038082" evidence="4">
    <location>
        <begin position="33"/>
        <end position="608"/>
    </location>
</feature>
<protein>
    <submittedName>
        <fullName evidence="5">Predicted protein</fullName>
    </submittedName>
</protein>
<keyword evidence="3" id="KW-0472">Membrane</keyword>
<feature type="transmembrane region" description="Helical" evidence="3">
    <location>
        <begin position="577"/>
        <end position="597"/>
    </location>
</feature>
<name>D2W073_NAEGR</name>
<dbReference type="VEuPathDB" id="AmoebaDB:NAEGRDRAFT_53666"/>
<feature type="signal peptide" evidence="4">
    <location>
        <begin position="1"/>
        <end position="32"/>
    </location>
</feature>
<dbReference type="OrthoDB" id="5835829at2759"/>
<dbReference type="GO" id="GO:0008194">
    <property type="term" value="F:UDP-glycosyltransferase activity"/>
    <property type="evidence" value="ECO:0007669"/>
    <property type="project" value="InterPro"/>
</dbReference>
<dbReference type="RefSeq" id="XP_002670311.1">
    <property type="nucleotide sequence ID" value="XM_002670265.1"/>
</dbReference>
<dbReference type="Proteomes" id="UP000006671">
    <property type="component" value="Unassembled WGS sequence"/>
</dbReference>
<evidence type="ECO:0000256" key="3">
    <source>
        <dbReference type="SAM" id="Phobius"/>
    </source>
</evidence>
<evidence type="ECO:0000313" key="5">
    <source>
        <dbReference type="EMBL" id="EFC37567.1"/>
    </source>
</evidence>
<accession>D2W073</accession>
<dbReference type="GeneID" id="8857398"/>
<keyword evidence="4" id="KW-0732">Signal</keyword>
<proteinExistence type="predicted"/>
<dbReference type="PANTHER" id="PTHR48043:SF145">
    <property type="entry name" value="FI06409P-RELATED"/>
    <property type="match status" value="1"/>
</dbReference>
<organism evidence="6">
    <name type="scientific">Naegleria gruberi</name>
    <name type="common">Amoeba</name>
    <dbReference type="NCBI Taxonomy" id="5762"/>
    <lineage>
        <taxon>Eukaryota</taxon>
        <taxon>Discoba</taxon>
        <taxon>Heterolobosea</taxon>
        <taxon>Tetramitia</taxon>
        <taxon>Eutetramitia</taxon>
        <taxon>Vahlkampfiidae</taxon>
        <taxon>Naegleria</taxon>
    </lineage>
</organism>
<reference evidence="5 6" key="1">
    <citation type="journal article" date="2010" name="Cell">
        <title>The genome of Naegleria gruberi illuminates early eukaryotic versatility.</title>
        <authorList>
            <person name="Fritz-Laylin L.K."/>
            <person name="Prochnik S.E."/>
            <person name="Ginger M.L."/>
            <person name="Dacks J.B."/>
            <person name="Carpenter M.L."/>
            <person name="Field M.C."/>
            <person name="Kuo A."/>
            <person name="Paredez A."/>
            <person name="Chapman J."/>
            <person name="Pham J."/>
            <person name="Shu S."/>
            <person name="Neupane R."/>
            <person name="Cipriano M."/>
            <person name="Mancuso J."/>
            <person name="Tu H."/>
            <person name="Salamov A."/>
            <person name="Lindquist E."/>
            <person name="Shapiro H."/>
            <person name="Lucas S."/>
            <person name="Grigoriev I.V."/>
            <person name="Cande W.Z."/>
            <person name="Fulton C."/>
            <person name="Rokhsar D.S."/>
            <person name="Dawson S.C."/>
        </authorList>
    </citation>
    <scope>NUCLEOTIDE SEQUENCE [LARGE SCALE GENOMIC DNA]</scope>
    <source>
        <strain evidence="5 6">NEG-M</strain>
    </source>
</reference>